<reference evidence="3 4" key="1">
    <citation type="submission" date="2024-08" db="EMBL/GenBank/DDBJ databases">
        <title>Sulfate-reducing bacteria isolated from formation water of the oil field in Kazakhstan and description of Pseudodesulfovibrio sp.</title>
        <authorList>
            <person name="Bidzhieva S.K."/>
            <person name="Tourova T.P."/>
            <person name="Grouzdev D.S."/>
            <person name="Beletsky A.V."/>
            <person name="Sokolova D.S."/>
            <person name="Samigullina S.R."/>
            <person name="Poltaraus A.B."/>
            <person name="Avtukh A.N."/>
            <person name="Tereshina V.M."/>
            <person name="Zhaparov N.S."/>
            <person name="Mardanov A.V."/>
            <person name="Nazina T.N."/>
        </authorList>
    </citation>
    <scope>NUCLEOTIDE SEQUENCE [LARGE SCALE GENOMIC DNA]</scope>
    <source>
        <strain evidence="3 4">9FUS</strain>
    </source>
</reference>
<accession>A0ABV4K1C8</accession>
<dbReference type="Pfam" id="PF07811">
    <property type="entry name" value="TadE"/>
    <property type="match status" value="1"/>
</dbReference>
<keyword evidence="1" id="KW-1133">Transmembrane helix</keyword>
<proteinExistence type="predicted"/>
<keyword evidence="4" id="KW-1185">Reference proteome</keyword>
<keyword evidence="1" id="KW-0472">Membrane</keyword>
<protein>
    <submittedName>
        <fullName evidence="3">TadE family protein</fullName>
    </submittedName>
</protein>
<dbReference type="Proteomes" id="UP001568698">
    <property type="component" value="Unassembled WGS sequence"/>
</dbReference>
<evidence type="ECO:0000259" key="2">
    <source>
        <dbReference type="Pfam" id="PF07811"/>
    </source>
</evidence>
<dbReference type="RefSeq" id="WP_371386303.1">
    <property type="nucleotide sequence ID" value="NZ_JBGLYH010000019.1"/>
</dbReference>
<dbReference type="EMBL" id="JBGLYH010000019">
    <property type="protein sequence ID" value="MEZ7196779.1"/>
    <property type="molecule type" value="Genomic_DNA"/>
</dbReference>
<keyword evidence="1" id="KW-0812">Transmembrane</keyword>
<gene>
    <name evidence="3" type="ORF">AB6M95_08480</name>
</gene>
<evidence type="ECO:0000313" key="4">
    <source>
        <dbReference type="Proteomes" id="UP001568698"/>
    </source>
</evidence>
<feature type="domain" description="TadE-like" evidence="2">
    <location>
        <begin position="14"/>
        <end position="56"/>
    </location>
</feature>
<comment type="caution">
    <text evidence="3">The sequence shown here is derived from an EMBL/GenBank/DDBJ whole genome shotgun (WGS) entry which is preliminary data.</text>
</comment>
<dbReference type="InterPro" id="IPR012495">
    <property type="entry name" value="TadE-like_dom"/>
</dbReference>
<feature type="transmembrane region" description="Helical" evidence="1">
    <location>
        <begin position="21"/>
        <end position="42"/>
    </location>
</feature>
<evidence type="ECO:0000313" key="3">
    <source>
        <dbReference type="EMBL" id="MEZ7196779.1"/>
    </source>
</evidence>
<name>A0ABV4K1C8_9BACT</name>
<sequence>MMRRSDTSGTKRLGLAAVEMAMLLPIFLMLLMGVMDAARLFWTQGVVRDAAFEGARMAVLNETSLDQIETEVREKLLAGGVNQDSSVEVGPREPSRPVDVTVSVPFDFLVIDNLIPSMADWCSRVTATAVMTHER</sequence>
<evidence type="ECO:0000256" key="1">
    <source>
        <dbReference type="SAM" id="Phobius"/>
    </source>
</evidence>
<organism evidence="3 4">
    <name type="scientific">Pseudodesulfovibrio karagichevae</name>
    <dbReference type="NCBI Taxonomy" id="3239305"/>
    <lineage>
        <taxon>Bacteria</taxon>
        <taxon>Pseudomonadati</taxon>
        <taxon>Thermodesulfobacteriota</taxon>
        <taxon>Desulfovibrionia</taxon>
        <taxon>Desulfovibrionales</taxon>
        <taxon>Desulfovibrionaceae</taxon>
    </lineage>
</organism>